<dbReference type="InterPro" id="IPR001841">
    <property type="entry name" value="Znf_RING"/>
</dbReference>
<feature type="transmembrane region" description="Helical" evidence="10">
    <location>
        <begin position="26"/>
        <end position="52"/>
    </location>
</feature>
<gene>
    <name evidence="12" type="ORF">LIER_11419</name>
</gene>
<evidence type="ECO:0000313" key="13">
    <source>
        <dbReference type="Proteomes" id="UP001454036"/>
    </source>
</evidence>
<comment type="similarity">
    <text evidence="8">Belongs to the RING-type zinc finger family. ATL subfamily.</text>
</comment>
<evidence type="ECO:0000256" key="9">
    <source>
        <dbReference type="PROSITE-ProRule" id="PRU00175"/>
    </source>
</evidence>
<dbReference type="GO" id="GO:0016020">
    <property type="term" value="C:membrane"/>
    <property type="evidence" value="ECO:0007669"/>
    <property type="project" value="UniProtKB-SubCell"/>
</dbReference>
<proteinExistence type="inferred from homology"/>
<evidence type="ECO:0000256" key="5">
    <source>
        <dbReference type="ARBA" id="ARBA00022833"/>
    </source>
</evidence>
<evidence type="ECO:0000256" key="1">
    <source>
        <dbReference type="ARBA" id="ARBA00004370"/>
    </source>
</evidence>
<dbReference type="PROSITE" id="PS50089">
    <property type="entry name" value="ZF_RING_2"/>
    <property type="match status" value="1"/>
</dbReference>
<evidence type="ECO:0000259" key="11">
    <source>
        <dbReference type="PROSITE" id="PS50089"/>
    </source>
</evidence>
<sequence>MMFNLWLSVFVRNILSREDNNGNLNSLLVAISVLATIPCMFIFSFLASWLLSEAEMLKKSARRRCFGQTIVEQVKGDDEDGNEMQCAVCLYEVCKGEKYRVLPKCKHVYHVSCIDSWLQTNPSCPICRCEVEMVSDEEKCRFNVLKSSLFSFFERFCKPFFGFSTDSIENSHYIF</sequence>
<organism evidence="12 13">
    <name type="scientific">Lithospermum erythrorhizon</name>
    <name type="common">Purple gromwell</name>
    <name type="synonym">Lithospermum officinale var. erythrorhizon</name>
    <dbReference type="NCBI Taxonomy" id="34254"/>
    <lineage>
        <taxon>Eukaryota</taxon>
        <taxon>Viridiplantae</taxon>
        <taxon>Streptophyta</taxon>
        <taxon>Embryophyta</taxon>
        <taxon>Tracheophyta</taxon>
        <taxon>Spermatophyta</taxon>
        <taxon>Magnoliopsida</taxon>
        <taxon>eudicotyledons</taxon>
        <taxon>Gunneridae</taxon>
        <taxon>Pentapetalae</taxon>
        <taxon>asterids</taxon>
        <taxon>lamiids</taxon>
        <taxon>Boraginales</taxon>
        <taxon>Boraginaceae</taxon>
        <taxon>Boraginoideae</taxon>
        <taxon>Lithospermeae</taxon>
        <taxon>Lithospermum</taxon>
    </lineage>
</organism>
<keyword evidence="4 9" id="KW-0863">Zinc-finger</keyword>
<name>A0AAV3PPE4_LITER</name>
<feature type="domain" description="RING-type" evidence="11">
    <location>
        <begin position="86"/>
        <end position="128"/>
    </location>
</feature>
<dbReference type="GO" id="GO:0008270">
    <property type="term" value="F:zinc ion binding"/>
    <property type="evidence" value="ECO:0007669"/>
    <property type="project" value="UniProtKB-KW"/>
</dbReference>
<evidence type="ECO:0000256" key="2">
    <source>
        <dbReference type="ARBA" id="ARBA00022692"/>
    </source>
</evidence>
<dbReference type="Pfam" id="PF13639">
    <property type="entry name" value="zf-RING_2"/>
    <property type="match status" value="1"/>
</dbReference>
<evidence type="ECO:0000256" key="6">
    <source>
        <dbReference type="ARBA" id="ARBA00022989"/>
    </source>
</evidence>
<dbReference type="SMART" id="SM00184">
    <property type="entry name" value="RING"/>
    <property type="match status" value="1"/>
</dbReference>
<reference evidence="12 13" key="1">
    <citation type="submission" date="2024-01" db="EMBL/GenBank/DDBJ databases">
        <title>The complete chloroplast genome sequence of Lithospermum erythrorhizon: insights into the phylogenetic relationship among Boraginaceae species and the maternal lineages of purple gromwells.</title>
        <authorList>
            <person name="Okada T."/>
            <person name="Watanabe K."/>
        </authorList>
    </citation>
    <scope>NUCLEOTIDE SEQUENCE [LARGE SCALE GENOMIC DNA]</scope>
</reference>
<evidence type="ECO:0000256" key="7">
    <source>
        <dbReference type="ARBA" id="ARBA00023136"/>
    </source>
</evidence>
<keyword evidence="3" id="KW-0479">Metal-binding</keyword>
<protein>
    <recommendedName>
        <fullName evidence="11">RING-type domain-containing protein</fullName>
    </recommendedName>
</protein>
<evidence type="ECO:0000256" key="10">
    <source>
        <dbReference type="SAM" id="Phobius"/>
    </source>
</evidence>
<evidence type="ECO:0000256" key="4">
    <source>
        <dbReference type="ARBA" id="ARBA00022771"/>
    </source>
</evidence>
<keyword evidence="13" id="KW-1185">Reference proteome</keyword>
<comment type="caution">
    <text evidence="12">The sequence shown here is derived from an EMBL/GenBank/DDBJ whole genome shotgun (WGS) entry which is preliminary data.</text>
</comment>
<keyword evidence="6 10" id="KW-1133">Transmembrane helix</keyword>
<dbReference type="PANTHER" id="PTHR46539">
    <property type="entry name" value="E3 UBIQUITIN-PROTEIN LIGASE ATL42"/>
    <property type="match status" value="1"/>
</dbReference>
<dbReference type="InterPro" id="IPR013083">
    <property type="entry name" value="Znf_RING/FYVE/PHD"/>
</dbReference>
<accession>A0AAV3PPE4</accession>
<keyword evidence="5" id="KW-0862">Zinc</keyword>
<dbReference type="Gene3D" id="3.30.40.10">
    <property type="entry name" value="Zinc/RING finger domain, C3HC4 (zinc finger)"/>
    <property type="match status" value="1"/>
</dbReference>
<dbReference type="SUPFAM" id="SSF57850">
    <property type="entry name" value="RING/U-box"/>
    <property type="match status" value="1"/>
</dbReference>
<evidence type="ECO:0000313" key="12">
    <source>
        <dbReference type="EMBL" id="GAA0153105.1"/>
    </source>
</evidence>
<dbReference type="EMBL" id="BAABME010002116">
    <property type="protein sequence ID" value="GAA0153105.1"/>
    <property type="molecule type" value="Genomic_DNA"/>
</dbReference>
<keyword evidence="7 10" id="KW-0472">Membrane</keyword>
<dbReference type="PANTHER" id="PTHR46539:SF1">
    <property type="entry name" value="E3 UBIQUITIN-PROTEIN LIGASE ATL42"/>
    <property type="match status" value="1"/>
</dbReference>
<keyword evidence="2 10" id="KW-0812">Transmembrane</keyword>
<evidence type="ECO:0000256" key="3">
    <source>
        <dbReference type="ARBA" id="ARBA00022723"/>
    </source>
</evidence>
<dbReference type="Proteomes" id="UP001454036">
    <property type="component" value="Unassembled WGS sequence"/>
</dbReference>
<dbReference type="AlphaFoldDB" id="A0AAV3PPE4"/>
<comment type="subcellular location">
    <subcellularLocation>
        <location evidence="1">Membrane</location>
    </subcellularLocation>
</comment>
<evidence type="ECO:0000256" key="8">
    <source>
        <dbReference type="ARBA" id="ARBA00024209"/>
    </source>
</evidence>